<dbReference type="EMBL" id="DS178294">
    <property type="protein sequence ID" value="EHS63730.1"/>
    <property type="molecule type" value="Genomic_DNA"/>
</dbReference>
<dbReference type="VEuPathDB" id="FungiDB:PGTG_21806"/>
<dbReference type="InterPro" id="IPR018289">
    <property type="entry name" value="MULE_transposase_dom"/>
</dbReference>
<keyword evidence="3" id="KW-1185">Reference proteome</keyword>
<dbReference type="HOGENOM" id="CLU_2528546_0_0_1"/>
<protein>
    <recommendedName>
        <fullName evidence="1">MULE transposase domain-containing protein</fullName>
    </recommendedName>
</protein>
<dbReference type="AlphaFoldDB" id="H6QSJ2"/>
<gene>
    <name evidence="2" type="ORF">PGTG_21806</name>
</gene>
<evidence type="ECO:0000259" key="1">
    <source>
        <dbReference type="Pfam" id="PF10551"/>
    </source>
</evidence>
<dbReference type="Pfam" id="PF10551">
    <property type="entry name" value="MULE"/>
    <property type="match status" value="1"/>
</dbReference>
<feature type="domain" description="MULE transposase" evidence="1">
    <location>
        <begin position="1"/>
        <end position="74"/>
    </location>
</feature>
<dbReference type="RefSeq" id="XP_003889552.1">
    <property type="nucleotide sequence ID" value="XM_003889503.1"/>
</dbReference>
<dbReference type="KEGG" id="pgr:PGTG_21806"/>
<sequence>MPLLHVVRMNSCNRLFTVAMCFLLAKKEANYMWALEQLLLAMDNHSPSVIVTNHEQAVINVIKKVYPNAPGYSCKDCECPSLDE</sequence>
<reference evidence="3" key="1">
    <citation type="journal article" date="2011" name="Proc. Natl. Acad. Sci. U.S.A.">
        <title>Obligate biotrophy features unraveled by the genomic analysis of rust fungi.</title>
        <authorList>
            <person name="Duplessis S."/>
            <person name="Cuomo C.A."/>
            <person name="Lin Y.-C."/>
            <person name="Aerts A."/>
            <person name="Tisserant E."/>
            <person name="Veneault-Fourrey C."/>
            <person name="Joly D.L."/>
            <person name="Hacquard S."/>
            <person name="Amselem J."/>
            <person name="Cantarel B.L."/>
            <person name="Chiu R."/>
            <person name="Coutinho P.M."/>
            <person name="Feau N."/>
            <person name="Field M."/>
            <person name="Frey P."/>
            <person name="Gelhaye E."/>
            <person name="Goldberg J."/>
            <person name="Grabherr M.G."/>
            <person name="Kodira C.D."/>
            <person name="Kohler A."/>
            <person name="Kuees U."/>
            <person name="Lindquist E.A."/>
            <person name="Lucas S.M."/>
            <person name="Mago R."/>
            <person name="Mauceli E."/>
            <person name="Morin E."/>
            <person name="Murat C."/>
            <person name="Pangilinan J.L."/>
            <person name="Park R."/>
            <person name="Pearson M."/>
            <person name="Quesneville H."/>
            <person name="Rouhier N."/>
            <person name="Sakthikumar S."/>
            <person name="Salamov A.A."/>
            <person name="Schmutz J."/>
            <person name="Selles B."/>
            <person name="Shapiro H."/>
            <person name="Tanguay P."/>
            <person name="Tuskan G.A."/>
            <person name="Henrissat B."/>
            <person name="Van de Peer Y."/>
            <person name="Rouze P."/>
            <person name="Ellis J.G."/>
            <person name="Dodds P.N."/>
            <person name="Schein J.E."/>
            <person name="Zhong S."/>
            <person name="Hamelin R.C."/>
            <person name="Grigoriev I.V."/>
            <person name="Szabo L.J."/>
            <person name="Martin F."/>
        </authorList>
    </citation>
    <scope>NUCLEOTIDE SEQUENCE [LARGE SCALE GENOMIC DNA]</scope>
    <source>
        <strain evidence="3">CRL 75-36-700-3 / race SCCL</strain>
    </source>
</reference>
<dbReference type="GeneID" id="13541839"/>
<proteinExistence type="predicted"/>
<dbReference type="Proteomes" id="UP000008783">
    <property type="component" value="Unassembled WGS sequence"/>
</dbReference>
<dbReference type="InParanoid" id="H6QSJ2"/>
<evidence type="ECO:0000313" key="2">
    <source>
        <dbReference type="EMBL" id="EHS63730.1"/>
    </source>
</evidence>
<evidence type="ECO:0000313" key="3">
    <source>
        <dbReference type="Proteomes" id="UP000008783"/>
    </source>
</evidence>
<accession>H6QSJ2</accession>
<organism evidence="2 3">
    <name type="scientific">Puccinia graminis f. sp. tritici (strain CRL 75-36-700-3 / race SCCL)</name>
    <name type="common">Black stem rust fungus</name>
    <dbReference type="NCBI Taxonomy" id="418459"/>
    <lineage>
        <taxon>Eukaryota</taxon>
        <taxon>Fungi</taxon>
        <taxon>Dikarya</taxon>
        <taxon>Basidiomycota</taxon>
        <taxon>Pucciniomycotina</taxon>
        <taxon>Pucciniomycetes</taxon>
        <taxon>Pucciniales</taxon>
        <taxon>Pucciniaceae</taxon>
        <taxon>Puccinia</taxon>
    </lineage>
</organism>
<dbReference type="OrthoDB" id="1880067at2759"/>
<name>H6QSJ2_PUCGT</name>